<reference evidence="1" key="1">
    <citation type="journal article" date="2020" name="bioRxiv">
        <title>Comparative genomics of Chlamydomonas.</title>
        <authorList>
            <person name="Craig R.J."/>
            <person name="Hasan A.R."/>
            <person name="Ness R.W."/>
            <person name="Keightley P.D."/>
        </authorList>
    </citation>
    <scope>NUCLEOTIDE SEQUENCE</scope>
    <source>
        <strain evidence="1">CCAP 11/70</strain>
    </source>
</reference>
<comment type="caution">
    <text evidence="1">The sequence shown here is derived from an EMBL/GenBank/DDBJ whole genome shotgun (WGS) entry which is preliminary data.</text>
</comment>
<sequence>MQQAPEAAGLEAPGLRAEAAAGRLHQPPCVLPAALCVGGGLGFCGTGGLMRGVCILALSPPLALRPLGSSRVAAHQGSRRPCALAGAGLLRAPGGLMRGVCILAPLASAGRLRWALRAWRRTRAPGGLCVGGGWALLRHRRADARRVHPGPLASAGRLRWALRAWRRTRAPGGLVRWRGLGFCGTRGLMRGVCILALSPPLGASVSSSRVAAHQGSWRPCALAGAGLLRHRRADARRVHPGPLASAGRLRWALRAWRRTRAPGGLVRWRGLGFCGTGGLMRGVCILALSPPLGASAGRFARGGAPGLPAALCVGGGWASAAPGGLMRGVCILASRLRWAPPLGASRVAAHQGSRRPCALAGAGLLRHARRADARRVHPGPLASAGRLRWALRAWRRTRAPGGLVRWRGLGFCGTGGLMRGVCILALSPPLGASAGRFARGGAPGLLAALAPGGLVRWRGLGFCGTGGLMRGVCILALSPPLGASAGASRVAAHQGSRRLCVGGGWASAAPAGLMRGVCILALSPPLGAIRWALRAWRRTRAPGGLVRWRVAGLLRHRRAGCRGVCILPSRLRWAPPLGASRVAAHQGSRRPCALAGLGFCGTGGLMRGVCILALSPPLGRSVWALRAWRRTRAPGGLALRAWRRTRAPGGLVRWRGLGFCGTGGLMRGVCILALSPPLGASAGASRVAAHQGSRRPCALAGLGFCGTGGLMRGVCILALSPPLGASAGRFARGGAPGLPAALCVGGGWASAAPAG</sequence>
<evidence type="ECO:0000313" key="2">
    <source>
        <dbReference type="Proteomes" id="UP000612055"/>
    </source>
</evidence>
<proteinExistence type="predicted"/>
<evidence type="ECO:0000313" key="1">
    <source>
        <dbReference type="EMBL" id="KAG2482024.1"/>
    </source>
</evidence>
<protein>
    <submittedName>
        <fullName evidence="1">Uncharacterized protein</fullName>
    </submittedName>
</protein>
<dbReference type="Proteomes" id="UP000612055">
    <property type="component" value="Unassembled WGS sequence"/>
</dbReference>
<dbReference type="EMBL" id="JAEHOE010000294">
    <property type="protein sequence ID" value="KAG2482024.1"/>
    <property type="molecule type" value="Genomic_DNA"/>
</dbReference>
<organism evidence="1 2">
    <name type="scientific">Edaphochlamys debaryana</name>
    <dbReference type="NCBI Taxonomy" id="47281"/>
    <lineage>
        <taxon>Eukaryota</taxon>
        <taxon>Viridiplantae</taxon>
        <taxon>Chlorophyta</taxon>
        <taxon>core chlorophytes</taxon>
        <taxon>Chlorophyceae</taxon>
        <taxon>CS clade</taxon>
        <taxon>Chlamydomonadales</taxon>
        <taxon>Chlamydomonadales incertae sedis</taxon>
        <taxon>Edaphochlamys</taxon>
    </lineage>
</organism>
<accession>A0A835XET1</accession>
<dbReference type="AlphaFoldDB" id="A0A835XET1"/>
<gene>
    <name evidence="1" type="ORF">HYH03_019024</name>
</gene>
<name>A0A835XET1_9CHLO</name>
<keyword evidence="2" id="KW-1185">Reference proteome</keyword>